<dbReference type="AlphaFoldDB" id="A0A951PQV9"/>
<evidence type="ECO:0000313" key="3">
    <source>
        <dbReference type="Proteomes" id="UP000753908"/>
    </source>
</evidence>
<sequence>MKLGVFCQNLGNPIVYYPRLAKATGGVAASILFWQLFQWQSKNGNLKPWVRATIDEIEKETGLTAIEQELARRELVKRSLLKERLVTEHFDTLEFCPDIDALEKQLNDCWIEAFHVPSLNPKGDVILQKSSLNKPGLVNNPTNLDSVLTTETIVETVKPPKTENNGHSALSRHTPTTEQSGTGFDSSSTHTAVEVVDNACKTTRITKTDRFFPVQRQPIAVKVSPNYQFSGPWETIEQFEGFQRALLEYAKNLGFNSPSGWVFKIVDDITKGLVSPFWDEFISGIPLGESQKVKRDWEIEPGVPYPAFEEEHTQYYVHKGEPLEVAVSKARSDLRNPVIGKDLWEGFLRKCDRIADDAIRAKRLGVATPYLPPSFSNKPQITKESVITKLSAITPEFSLAPSSAEPLAQRSLEPQEIKDESPQLVAEAPSLSALQEVYKTPMGRTLVQKQIAENPEWGYGIVDDQVVDLLPF</sequence>
<evidence type="ECO:0000313" key="2">
    <source>
        <dbReference type="EMBL" id="MBW4548013.1"/>
    </source>
</evidence>
<evidence type="ECO:0000256" key="1">
    <source>
        <dbReference type="SAM" id="MobiDB-lite"/>
    </source>
</evidence>
<dbReference type="Proteomes" id="UP000753908">
    <property type="component" value="Unassembled WGS sequence"/>
</dbReference>
<reference evidence="2" key="2">
    <citation type="journal article" date="2022" name="Microbiol. Resour. Announc.">
        <title>Metagenome Sequencing to Explore Phylogenomics of Terrestrial Cyanobacteria.</title>
        <authorList>
            <person name="Ward R.D."/>
            <person name="Stajich J.E."/>
            <person name="Johansen J.R."/>
            <person name="Huntemann M."/>
            <person name="Clum A."/>
            <person name="Foster B."/>
            <person name="Foster B."/>
            <person name="Roux S."/>
            <person name="Palaniappan K."/>
            <person name="Varghese N."/>
            <person name="Mukherjee S."/>
            <person name="Reddy T.B.K."/>
            <person name="Daum C."/>
            <person name="Copeland A."/>
            <person name="Chen I.A."/>
            <person name="Ivanova N.N."/>
            <person name="Kyrpides N.C."/>
            <person name="Shapiro N."/>
            <person name="Eloe-Fadrosh E.A."/>
            <person name="Pietrasiak N."/>
        </authorList>
    </citation>
    <scope>NUCLEOTIDE SEQUENCE</scope>
    <source>
        <strain evidence="2">CPER-KK1</strain>
    </source>
</reference>
<gene>
    <name evidence="2" type="ORF">KME25_26775</name>
</gene>
<feature type="region of interest" description="Disordered" evidence="1">
    <location>
        <begin position="158"/>
        <end position="188"/>
    </location>
</feature>
<proteinExistence type="predicted"/>
<feature type="compositionally biased region" description="Polar residues" evidence="1">
    <location>
        <begin position="162"/>
        <end position="188"/>
    </location>
</feature>
<name>A0A951PQV9_9CYAN</name>
<reference evidence="2" key="1">
    <citation type="submission" date="2021-05" db="EMBL/GenBank/DDBJ databases">
        <authorList>
            <person name="Pietrasiak N."/>
            <person name="Ward R."/>
            <person name="Stajich J.E."/>
            <person name="Kurbessoian T."/>
        </authorList>
    </citation>
    <scope>NUCLEOTIDE SEQUENCE</scope>
    <source>
        <strain evidence="2">CPER-KK1</strain>
    </source>
</reference>
<comment type="caution">
    <text evidence="2">The sequence shown here is derived from an EMBL/GenBank/DDBJ whole genome shotgun (WGS) entry which is preliminary data.</text>
</comment>
<dbReference type="EMBL" id="JAHHIF010000053">
    <property type="protein sequence ID" value="MBW4548013.1"/>
    <property type="molecule type" value="Genomic_DNA"/>
</dbReference>
<protein>
    <submittedName>
        <fullName evidence="2">Uncharacterized protein</fullName>
    </submittedName>
</protein>
<accession>A0A951PQV9</accession>
<organism evidence="2 3">
    <name type="scientific">Symplocastrum torsivum CPER-KK1</name>
    <dbReference type="NCBI Taxonomy" id="450513"/>
    <lineage>
        <taxon>Bacteria</taxon>
        <taxon>Bacillati</taxon>
        <taxon>Cyanobacteriota</taxon>
        <taxon>Cyanophyceae</taxon>
        <taxon>Oscillatoriophycideae</taxon>
        <taxon>Oscillatoriales</taxon>
        <taxon>Microcoleaceae</taxon>
        <taxon>Symplocastrum</taxon>
    </lineage>
</organism>